<dbReference type="AlphaFoldDB" id="A0A9C9ELC0"/>
<sequence length="300" mass="34441">MRGETENIKFGLIEYLRLLRPQQWSKNMFVFAGLLFSRRFYYTDSVLTSIFTFLIFCILSSGIYILNDIVDYKKDRMHPIKSQRPIAAGTVKRKYAFIISLFLVFSALLGAYYVNYALLYICLIYCVMMISYTLLVKQIVILDVLFVAVGYVLRAIAGAVAIRVEISSWLLLCTLLLALFIVLSKRRAELVLFSGGAEKHRKVLSQYTVPFLNQMIGIVTAACIVSYCLYTLSPETVSKFNTRNLIFTVPFVIYGIFRYLYLIYGKYEGGIPEKIVLKDIPLQGCLVLWVLVCFFILYNT</sequence>
<evidence type="ECO:0000313" key="6">
    <source>
        <dbReference type="EMBL" id="HEC78213.1"/>
    </source>
</evidence>
<reference evidence="6" key="1">
    <citation type="journal article" date="2020" name="mSystems">
        <title>Genome- and Community-Level Interaction Insights into Carbon Utilization and Element Cycling Functions of Hydrothermarchaeota in Hydrothermal Sediment.</title>
        <authorList>
            <person name="Zhou Z."/>
            <person name="Liu Y."/>
            <person name="Xu W."/>
            <person name="Pan J."/>
            <person name="Luo Z.H."/>
            <person name="Li M."/>
        </authorList>
    </citation>
    <scope>NUCLEOTIDE SEQUENCE</scope>
    <source>
        <strain evidence="6">HyVt-388</strain>
    </source>
</reference>
<feature type="transmembrane region" description="Helical" evidence="5">
    <location>
        <begin position="47"/>
        <end position="67"/>
    </location>
</feature>
<comment type="caution">
    <text evidence="6">The sequence shown here is derived from an EMBL/GenBank/DDBJ whole genome shotgun (WGS) entry which is preliminary data.</text>
</comment>
<dbReference type="GO" id="GO:0016020">
    <property type="term" value="C:membrane"/>
    <property type="evidence" value="ECO:0007669"/>
    <property type="project" value="UniProtKB-SubCell"/>
</dbReference>
<keyword evidence="4 5" id="KW-0472">Membrane</keyword>
<feature type="transmembrane region" description="Helical" evidence="5">
    <location>
        <begin position="276"/>
        <end position="298"/>
    </location>
</feature>
<proteinExistence type="predicted"/>
<evidence type="ECO:0000256" key="4">
    <source>
        <dbReference type="ARBA" id="ARBA00023136"/>
    </source>
</evidence>
<organism evidence="6 7">
    <name type="scientific">candidate division WOR-3 bacterium</name>
    <dbReference type="NCBI Taxonomy" id="2052148"/>
    <lineage>
        <taxon>Bacteria</taxon>
        <taxon>Bacteria division WOR-3</taxon>
    </lineage>
</organism>
<dbReference type="InterPro" id="IPR044878">
    <property type="entry name" value="UbiA_sf"/>
</dbReference>
<dbReference type="GO" id="GO:0016765">
    <property type="term" value="F:transferase activity, transferring alkyl or aryl (other than methyl) groups"/>
    <property type="evidence" value="ECO:0007669"/>
    <property type="project" value="InterPro"/>
</dbReference>
<protein>
    <submittedName>
        <fullName evidence="6">Decaprenyl-phosphate phosphoribosyltransferase</fullName>
        <ecNumber evidence="6">2.4.2.45</ecNumber>
    </submittedName>
</protein>
<dbReference type="InterPro" id="IPR000537">
    <property type="entry name" value="UbiA_prenyltransferase"/>
</dbReference>
<gene>
    <name evidence="6" type="ORF">ENI34_03610</name>
</gene>
<keyword evidence="6" id="KW-0328">Glycosyltransferase</keyword>
<keyword evidence="3 5" id="KW-1133">Transmembrane helix</keyword>
<dbReference type="InterPro" id="IPR050475">
    <property type="entry name" value="Prenyltransferase_related"/>
</dbReference>
<evidence type="ECO:0000256" key="3">
    <source>
        <dbReference type="ARBA" id="ARBA00022989"/>
    </source>
</evidence>
<dbReference type="PANTHER" id="PTHR42723:SF1">
    <property type="entry name" value="CHLOROPHYLL SYNTHASE, CHLOROPLASTIC"/>
    <property type="match status" value="1"/>
</dbReference>
<evidence type="ECO:0000256" key="5">
    <source>
        <dbReference type="SAM" id="Phobius"/>
    </source>
</evidence>
<evidence type="ECO:0000313" key="7">
    <source>
        <dbReference type="Proteomes" id="UP000885826"/>
    </source>
</evidence>
<feature type="transmembrane region" description="Helical" evidence="5">
    <location>
        <begin position="118"/>
        <end position="135"/>
    </location>
</feature>
<dbReference type="Gene3D" id="1.10.357.140">
    <property type="entry name" value="UbiA prenyltransferase"/>
    <property type="match status" value="1"/>
</dbReference>
<dbReference type="Proteomes" id="UP000885826">
    <property type="component" value="Unassembled WGS sequence"/>
</dbReference>
<keyword evidence="6" id="KW-0808">Transferase</keyword>
<feature type="transmembrane region" description="Helical" evidence="5">
    <location>
        <begin position="166"/>
        <end position="183"/>
    </location>
</feature>
<dbReference type="PANTHER" id="PTHR42723">
    <property type="entry name" value="CHLOROPHYLL SYNTHASE"/>
    <property type="match status" value="1"/>
</dbReference>
<evidence type="ECO:0000256" key="1">
    <source>
        <dbReference type="ARBA" id="ARBA00004141"/>
    </source>
</evidence>
<keyword evidence="2 5" id="KW-0812">Transmembrane</keyword>
<feature type="transmembrane region" description="Helical" evidence="5">
    <location>
        <begin position="140"/>
        <end position="160"/>
    </location>
</feature>
<dbReference type="CDD" id="cd13963">
    <property type="entry name" value="PT_UbiA_2"/>
    <property type="match status" value="1"/>
</dbReference>
<feature type="transmembrane region" description="Helical" evidence="5">
    <location>
        <begin position="245"/>
        <end position="264"/>
    </location>
</feature>
<feature type="transmembrane region" description="Helical" evidence="5">
    <location>
        <begin position="211"/>
        <end position="233"/>
    </location>
</feature>
<dbReference type="EMBL" id="DRIG01000038">
    <property type="protein sequence ID" value="HEC78213.1"/>
    <property type="molecule type" value="Genomic_DNA"/>
</dbReference>
<evidence type="ECO:0000256" key="2">
    <source>
        <dbReference type="ARBA" id="ARBA00022692"/>
    </source>
</evidence>
<comment type="subcellular location">
    <subcellularLocation>
        <location evidence="1">Membrane</location>
        <topology evidence="1">Multi-pass membrane protein</topology>
    </subcellularLocation>
</comment>
<feature type="transmembrane region" description="Helical" evidence="5">
    <location>
        <begin position="95"/>
        <end position="112"/>
    </location>
</feature>
<accession>A0A9C9ELC0</accession>
<dbReference type="EC" id="2.4.2.45" evidence="6"/>
<dbReference type="NCBIfam" id="NF008978">
    <property type="entry name" value="PRK12324.1-4"/>
    <property type="match status" value="1"/>
</dbReference>
<dbReference type="NCBIfam" id="NF008977">
    <property type="entry name" value="PRK12324.1-2"/>
    <property type="match status" value="1"/>
</dbReference>
<dbReference type="GO" id="GO:0016757">
    <property type="term" value="F:glycosyltransferase activity"/>
    <property type="evidence" value="ECO:0007669"/>
    <property type="project" value="UniProtKB-KW"/>
</dbReference>
<dbReference type="Pfam" id="PF01040">
    <property type="entry name" value="UbiA"/>
    <property type="match status" value="1"/>
</dbReference>
<name>A0A9C9ELC0_UNCW3</name>